<reference evidence="2 3" key="1">
    <citation type="journal article" date="2022" name="Nat. Plants">
        <title>Genomes of leafy and leafless Platanthera orchids illuminate the evolution of mycoheterotrophy.</title>
        <authorList>
            <person name="Li M.H."/>
            <person name="Liu K.W."/>
            <person name="Li Z."/>
            <person name="Lu H.C."/>
            <person name="Ye Q.L."/>
            <person name="Zhang D."/>
            <person name="Wang J.Y."/>
            <person name="Li Y.F."/>
            <person name="Zhong Z.M."/>
            <person name="Liu X."/>
            <person name="Yu X."/>
            <person name="Liu D.K."/>
            <person name="Tu X.D."/>
            <person name="Liu B."/>
            <person name="Hao Y."/>
            <person name="Liao X.Y."/>
            <person name="Jiang Y.T."/>
            <person name="Sun W.H."/>
            <person name="Chen J."/>
            <person name="Chen Y.Q."/>
            <person name="Ai Y."/>
            <person name="Zhai J.W."/>
            <person name="Wu S.S."/>
            <person name="Zhou Z."/>
            <person name="Hsiao Y.Y."/>
            <person name="Wu W.L."/>
            <person name="Chen Y.Y."/>
            <person name="Lin Y.F."/>
            <person name="Hsu J.L."/>
            <person name="Li C.Y."/>
            <person name="Wang Z.W."/>
            <person name="Zhao X."/>
            <person name="Zhong W.Y."/>
            <person name="Ma X.K."/>
            <person name="Ma L."/>
            <person name="Huang J."/>
            <person name="Chen G.Z."/>
            <person name="Huang M.Z."/>
            <person name="Huang L."/>
            <person name="Peng D.H."/>
            <person name="Luo Y.B."/>
            <person name="Zou S.Q."/>
            <person name="Chen S.P."/>
            <person name="Lan S."/>
            <person name="Tsai W.C."/>
            <person name="Van de Peer Y."/>
            <person name="Liu Z.J."/>
        </authorList>
    </citation>
    <scope>NUCLEOTIDE SEQUENCE [LARGE SCALE GENOMIC DNA]</scope>
    <source>
        <strain evidence="2">Lor287</strain>
    </source>
</reference>
<feature type="region of interest" description="Disordered" evidence="1">
    <location>
        <begin position="169"/>
        <end position="212"/>
    </location>
</feature>
<gene>
    <name evidence="2" type="ORF">KSP39_PZI007186</name>
</gene>
<comment type="caution">
    <text evidence="2">The sequence shown here is derived from an EMBL/GenBank/DDBJ whole genome shotgun (WGS) entry which is preliminary data.</text>
</comment>
<name>A0AAP0BS79_9ASPA</name>
<keyword evidence="3" id="KW-1185">Reference proteome</keyword>
<dbReference type="AlphaFoldDB" id="A0AAP0BS79"/>
<organism evidence="2 3">
    <name type="scientific">Platanthera zijinensis</name>
    <dbReference type="NCBI Taxonomy" id="2320716"/>
    <lineage>
        <taxon>Eukaryota</taxon>
        <taxon>Viridiplantae</taxon>
        <taxon>Streptophyta</taxon>
        <taxon>Embryophyta</taxon>
        <taxon>Tracheophyta</taxon>
        <taxon>Spermatophyta</taxon>
        <taxon>Magnoliopsida</taxon>
        <taxon>Liliopsida</taxon>
        <taxon>Asparagales</taxon>
        <taxon>Orchidaceae</taxon>
        <taxon>Orchidoideae</taxon>
        <taxon>Orchideae</taxon>
        <taxon>Orchidinae</taxon>
        <taxon>Platanthera</taxon>
    </lineage>
</organism>
<sequence>MHGRKARAATAAGCGRNEGLFSAFLFHRLFGSASSEESDLPEPIPKSDFQFSSLQHRPLESQTACSLHRFRRPLARIKGSSLSSFLTGCSDQLLHRNQVLRFGEEEIKPLLLFAVGMERNESILNLHNTAESHVRCLSVPDDQLHLHVHAGIPAVAEHIPEALRAAQRASNRARSQRRRSLMYTEQRASERAYNRSYQRTRRAHMTEAPKNT</sequence>
<dbReference type="Proteomes" id="UP001418222">
    <property type="component" value="Unassembled WGS sequence"/>
</dbReference>
<evidence type="ECO:0000313" key="3">
    <source>
        <dbReference type="Proteomes" id="UP001418222"/>
    </source>
</evidence>
<evidence type="ECO:0000256" key="1">
    <source>
        <dbReference type="SAM" id="MobiDB-lite"/>
    </source>
</evidence>
<proteinExistence type="predicted"/>
<protein>
    <submittedName>
        <fullName evidence="2">Uncharacterized protein</fullName>
    </submittedName>
</protein>
<dbReference type="EMBL" id="JBBWWQ010000005">
    <property type="protein sequence ID" value="KAK8947260.1"/>
    <property type="molecule type" value="Genomic_DNA"/>
</dbReference>
<evidence type="ECO:0000313" key="2">
    <source>
        <dbReference type="EMBL" id="KAK8947260.1"/>
    </source>
</evidence>
<accession>A0AAP0BS79</accession>